<feature type="domain" description="AMP-binding enzyme C-terminal" evidence="2">
    <location>
        <begin position="453"/>
        <end position="529"/>
    </location>
</feature>
<dbReference type="InterPro" id="IPR050237">
    <property type="entry name" value="ATP-dep_AMP-bd_enzyme"/>
</dbReference>
<dbReference type="Pfam" id="PF00501">
    <property type="entry name" value="AMP-binding"/>
    <property type="match status" value="1"/>
</dbReference>
<feature type="domain" description="AMP-dependent synthetase/ligase" evidence="1">
    <location>
        <begin position="23"/>
        <end position="403"/>
    </location>
</feature>
<dbReference type="InterPro" id="IPR020845">
    <property type="entry name" value="AMP-binding_CS"/>
</dbReference>
<evidence type="ECO:0000259" key="2">
    <source>
        <dbReference type="Pfam" id="PF13193"/>
    </source>
</evidence>
<dbReference type="Gene3D" id="3.40.50.12780">
    <property type="entry name" value="N-terminal domain of ligase-like"/>
    <property type="match status" value="1"/>
</dbReference>
<sequence>MTPPLRFAMTELQPNFDLPAALAAHAKERPHATAWRADDLRGSATWREWATIVDRLGHLLSDAGVRAGTTVAYCGTNHPIAWSLALACAHLGASFWPLNYRWSSRELAAALGALPFELSALVVENNLEETTREALERASETSSEHRARVMERDALWADVVGDVLEWSASGIAPTPLVSNPADAAPDDDSEDRPWLIMTTGGTTGRPKHVAHTRRTIAHNARQFATMTHLRADEPVLVVAPNFHVAGFSALSAAAIATGAPLQIASRFAPDALLPLITSGRARAAVMVPTMWRALFDAARRQQTSLAMMRFGICGGAPMPPSYVEMARELGLDLLQGYGMTEAGPMVTLMPPGILGVSDPRQASAGVPPADVEVWIEDPQGNRLATGHSGQIVVRGPQLASAYLGDAHGTTQSFRDGDYLTGDFGHLDDEGFLYVEGRLDDVIISGGENVAPAEVEALLVEHPDIAQAAVLGIDDSHWGQRVVAILHPANVSQPPESSSIIDHLRPQLAGYKLPRDLRFTDTLPLTPAGKVDRRALLDLWQKLATLP</sequence>
<dbReference type="EMBL" id="VOSM01000001">
    <property type="protein sequence ID" value="TXD39491.1"/>
    <property type="molecule type" value="Genomic_DNA"/>
</dbReference>
<proteinExistence type="predicted"/>
<gene>
    <name evidence="3" type="ORF">FRC98_03585</name>
</gene>
<dbReference type="Gene3D" id="3.30.300.30">
    <property type="match status" value="1"/>
</dbReference>
<dbReference type="PANTHER" id="PTHR43767">
    <property type="entry name" value="LONG-CHAIN-FATTY-ACID--COA LIGASE"/>
    <property type="match status" value="1"/>
</dbReference>
<name>A0A5C6XDN3_9DELT</name>
<dbReference type="InterPro" id="IPR045851">
    <property type="entry name" value="AMP-bd_C_sf"/>
</dbReference>
<dbReference type="SUPFAM" id="SSF56801">
    <property type="entry name" value="Acetyl-CoA synthetase-like"/>
    <property type="match status" value="1"/>
</dbReference>
<dbReference type="PANTHER" id="PTHR43767:SF1">
    <property type="entry name" value="NONRIBOSOMAL PEPTIDE SYNTHASE PES1 (EUROFUNG)-RELATED"/>
    <property type="match status" value="1"/>
</dbReference>
<reference evidence="3 4" key="1">
    <citation type="submission" date="2019-08" db="EMBL/GenBank/DDBJ databases">
        <title>Bradymonadales sp. TMQ4.</title>
        <authorList>
            <person name="Liang Q."/>
        </authorList>
    </citation>
    <scope>NUCLEOTIDE SEQUENCE [LARGE SCALE GENOMIC DNA]</scope>
    <source>
        <strain evidence="3 4">TMQ4</strain>
    </source>
</reference>
<accession>A0A5C6XDN3</accession>
<comment type="caution">
    <text evidence="3">The sequence shown here is derived from an EMBL/GenBank/DDBJ whole genome shotgun (WGS) entry which is preliminary data.</text>
</comment>
<dbReference type="InterPro" id="IPR000873">
    <property type="entry name" value="AMP-dep_synth/lig_dom"/>
</dbReference>
<dbReference type="InterPro" id="IPR042099">
    <property type="entry name" value="ANL_N_sf"/>
</dbReference>
<evidence type="ECO:0000259" key="1">
    <source>
        <dbReference type="Pfam" id="PF00501"/>
    </source>
</evidence>
<dbReference type="Pfam" id="PF13193">
    <property type="entry name" value="AMP-binding_C"/>
    <property type="match status" value="1"/>
</dbReference>
<dbReference type="PROSITE" id="PS00455">
    <property type="entry name" value="AMP_BINDING"/>
    <property type="match status" value="1"/>
</dbReference>
<evidence type="ECO:0000313" key="3">
    <source>
        <dbReference type="EMBL" id="TXD39491.1"/>
    </source>
</evidence>
<keyword evidence="4" id="KW-1185">Reference proteome</keyword>
<organism evidence="3 4">
    <name type="scientific">Lujinxingia vulgaris</name>
    <dbReference type="NCBI Taxonomy" id="2600176"/>
    <lineage>
        <taxon>Bacteria</taxon>
        <taxon>Deltaproteobacteria</taxon>
        <taxon>Bradymonadales</taxon>
        <taxon>Lujinxingiaceae</taxon>
        <taxon>Lujinxingia</taxon>
    </lineage>
</organism>
<dbReference type="GO" id="GO:0016878">
    <property type="term" value="F:acid-thiol ligase activity"/>
    <property type="evidence" value="ECO:0007669"/>
    <property type="project" value="UniProtKB-ARBA"/>
</dbReference>
<protein>
    <submittedName>
        <fullName evidence="3">AMP-binding protein</fullName>
    </submittedName>
</protein>
<dbReference type="AlphaFoldDB" id="A0A5C6XDN3"/>
<dbReference type="InterPro" id="IPR025110">
    <property type="entry name" value="AMP-bd_C"/>
</dbReference>
<evidence type="ECO:0000313" key="4">
    <source>
        <dbReference type="Proteomes" id="UP000321412"/>
    </source>
</evidence>
<dbReference type="Proteomes" id="UP000321412">
    <property type="component" value="Unassembled WGS sequence"/>
</dbReference>
<dbReference type="OrthoDB" id="9801302at2"/>